<evidence type="ECO:0000256" key="9">
    <source>
        <dbReference type="ARBA" id="ARBA00023170"/>
    </source>
</evidence>
<evidence type="ECO:0000256" key="2">
    <source>
        <dbReference type="ARBA" id="ARBA00005993"/>
    </source>
</evidence>
<proteinExistence type="inferred from homology"/>
<reference evidence="15" key="1">
    <citation type="submission" date="2020-09" db="EMBL/GenBank/DDBJ databases">
        <authorList>
            <person name="Kikuchi T."/>
        </authorList>
    </citation>
    <scope>NUCLEOTIDE SEQUENCE</scope>
    <source>
        <strain evidence="15">SH1</strain>
    </source>
</reference>
<feature type="domain" description="NR LBD" evidence="14">
    <location>
        <begin position="183"/>
        <end position="510"/>
    </location>
</feature>
<feature type="compositionally biased region" description="Polar residues" evidence="12">
    <location>
        <begin position="117"/>
        <end position="133"/>
    </location>
</feature>
<dbReference type="PROSITE" id="PS51030">
    <property type="entry name" value="NUCLEAR_REC_DBD_2"/>
    <property type="match status" value="1"/>
</dbReference>
<evidence type="ECO:0000256" key="7">
    <source>
        <dbReference type="ARBA" id="ARBA00023125"/>
    </source>
</evidence>
<comment type="subcellular location">
    <subcellularLocation>
        <location evidence="1 11">Nucleus</location>
    </subcellularLocation>
</comment>
<gene>
    <name evidence="15" type="ORF">BOKJ2_LOCUS8829</name>
</gene>
<dbReference type="EMBL" id="CAJFCW020000004">
    <property type="protein sequence ID" value="CAG9113352.1"/>
    <property type="molecule type" value="Genomic_DNA"/>
</dbReference>
<dbReference type="InterPro" id="IPR001628">
    <property type="entry name" value="Znf_hrmn_rcpt"/>
</dbReference>
<dbReference type="EMBL" id="CAJFDH010000004">
    <property type="protein sequence ID" value="CAD5220208.1"/>
    <property type="molecule type" value="Genomic_DNA"/>
</dbReference>
<dbReference type="Pfam" id="PF00105">
    <property type="entry name" value="zf-C4"/>
    <property type="match status" value="1"/>
</dbReference>
<dbReference type="PANTHER" id="PTHR46011">
    <property type="entry name" value="NUCLEAR HORMONE RECEPTOR FAMILY MEMBER NHR-86-RELATED"/>
    <property type="match status" value="1"/>
</dbReference>
<keyword evidence="3 11" id="KW-0479">Metal-binding</keyword>
<dbReference type="SMART" id="SM00399">
    <property type="entry name" value="ZnF_C4"/>
    <property type="match status" value="1"/>
</dbReference>
<dbReference type="InterPro" id="IPR035500">
    <property type="entry name" value="NHR-like_dom_sf"/>
</dbReference>
<evidence type="ECO:0000256" key="3">
    <source>
        <dbReference type="ARBA" id="ARBA00022723"/>
    </source>
</evidence>
<dbReference type="SUPFAM" id="SSF57716">
    <property type="entry name" value="Glucocorticoid receptor-like (DNA-binding domain)"/>
    <property type="match status" value="1"/>
</dbReference>
<evidence type="ECO:0000259" key="13">
    <source>
        <dbReference type="PROSITE" id="PS51030"/>
    </source>
</evidence>
<keyword evidence="6 11" id="KW-0805">Transcription regulation</keyword>
<dbReference type="SUPFAM" id="SSF48508">
    <property type="entry name" value="Nuclear receptor ligand-binding domain"/>
    <property type="match status" value="1"/>
</dbReference>
<feature type="domain" description="Nuclear receptor" evidence="13">
    <location>
        <begin position="9"/>
        <end position="84"/>
    </location>
</feature>
<dbReference type="Proteomes" id="UP000783686">
    <property type="component" value="Unassembled WGS sequence"/>
</dbReference>
<keyword evidence="8 11" id="KW-0804">Transcription</keyword>
<evidence type="ECO:0000313" key="16">
    <source>
        <dbReference type="Proteomes" id="UP000614601"/>
    </source>
</evidence>
<keyword evidence="16" id="KW-1185">Reference proteome</keyword>
<dbReference type="GO" id="GO:0000978">
    <property type="term" value="F:RNA polymerase II cis-regulatory region sequence-specific DNA binding"/>
    <property type="evidence" value="ECO:0007669"/>
    <property type="project" value="InterPro"/>
</dbReference>
<feature type="region of interest" description="Disordered" evidence="12">
    <location>
        <begin position="81"/>
        <end position="133"/>
    </location>
</feature>
<dbReference type="AlphaFoldDB" id="A0A811KUB3"/>
<dbReference type="PRINTS" id="PR00047">
    <property type="entry name" value="STROIDFINGER"/>
</dbReference>
<evidence type="ECO:0000256" key="6">
    <source>
        <dbReference type="ARBA" id="ARBA00023015"/>
    </source>
</evidence>
<dbReference type="GO" id="GO:0005634">
    <property type="term" value="C:nucleus"/>
    <property type="evidence" value="ECO:0007669"/>
    <property type="project" value="UniProtKB-SubCell"/>
</dbReference>
<name>A0A811KUB3_9BILA</name>
<protein>
    <submittedName>
        <fullName evidence="15">Uncharacterized protein</fullName>
    </submittedName>
</protein>
<dbReference type="Gene3D" id="1.10.565.10">
    <property type="entry name" value="Retinoid X Receptor"/>
    <property type="match status" value="1"/>
</dbReference>
<evidence type="ECO:0000256" key="12">
    <source>
        <dbReference type="SAM" id="MobiDB-lite"/>
    </source>
</evidence>
<sequence>MSSDGGGEDLRCAVCNDRTTGNHFGVTSCRACAAFFRRSTVTNRRYICRFGDSCDIGKDIRCCCRACRMRKCREVGMRPDLARGARDTPTGPGHVRSSDSLDSSENNSPQAPDPQIPSLSFNPPPTTTYASQPTTWTVPIIPTSMNAVSTSNIQLVPTGAVNSPVGQTSLDENRFQSVEENGRTLTVLESAASAPSTSVPSPLPLNMDFSKPVSYHVLLEAALNRIRGLTGINNQINETLFNQNQEAGSNSILQRMIRGYRRLEQLRQFGRGAILGNSTNREPHQLVEGNYLDDMDYIRNDLPLVLQMIDDYFYPIANFSLDVKWALLRNFFCPFVMAERAFRTSRYIPESEEQWLLISADKYINYRAMERFCDVPNCKIEPARLAQIVTPTMSKILTILLKPMRKLKLSEEEFVGLTGLLFWNDTLTSLSEEETRQVFQVQEQLISELCGVCARNAPPNTDSTSRMGVIVNLVPLCVRLANETSNCCSLVNMTHAFDFDHFLTAFMPQLI</sequence>
<evidence type="ECO:0000313" key="15">
    <source>
        <dbReference type="EMBL" id="CAD5220208.1"/>
    </source>
</evidence>
<evidence type="ECO:0000256" key="4">
    <source>
        <dbReference type="ARBA" id="ARBA00022771"/>
    </source>
</evidence>
<keyword evidence="7 11" id="KW-0238">DNA-binding</keyword>
<dbReference type="OrthoDB" id="5810687at2759"/>
<dbReference type="Gene3D" id="3.30.50.10">
    <property type="entry name" value="Erythroid Transcription Factor GATA-1, subunit A"/>
    <property type="match status" value="1"/>
</dbReference>
<evidence type="ECO:0000256" key="10">
    <source>
        <dbReference type="ARBA" id="ARBA00023242"/>
    </source>
</evidence>
<dbReference type="CDD" id="cd06960">
    <property type="entry name" value="NR_DBD_HNF4A"/>
    <property type="match status" value="1"/>
</dbReference>
<evidence type="ECO:0000259" key="14">
    <source>
        <dbReference type="PROSITE" id="PS51843"/>
    </source>
</evidence>
<dbReference type="PANTHER" id="PTHR46011:SF6">
    <property type="entry name" value="HIGH ZINC ACTIVATED NUCLEAR RECEPTOR PROTEIN"/>
    <property type="match status" value="1"/>
</dbReference>
<dbReference type="GO" id="GO:0003700">
    <property type="term" value="F:DNA-binding transcription factor activity"/>
    <property type="evidence" value="ECO:0007669"/>
    <property type="project" value="InterPro"/>
</dbReference>
<dbReference type="InterPro" id="IPR000536">
    <property type="entry name" value="Nucl_hrmn_rcpt_lig-bd"/>
</dbReference>
<dbReference type="Proteomes" id="UP000614601">
    <property type="component" value="Unassembled WGS sequence"/>
</dbReference>
<organism evidence="15 16">
    <name type="scientific">Bursaphelenchus okinawaensis</name>
    <dbReference type="NCBI Taxonomy" id="465554"/>
    <lineage>
        <taxon>Eukaryota</taxon>
        <taxon>Metazoa</taxon>
        <taxon>Ecdysozoa</taxon>
        <taxon>Nematoda</taxon>
        <taxon>Chromadorea</taxon>
        <taxon>Rhabditida</taxon>
        <taxon>Tylenchina</taxon>
        <taxon>Tylenchomorpha</taxon>
        <taxon>Aphelenchoidea</taxon>
        <taxon>Aphelenchoididae</taxon>
        <taxon>Bursaphelenchus</taxon>
    </lineage>
</organism>
<accession>A0A811KUB3</accession>
<comment type="similarity">
    <text evidence="2 11">Belongs to the nuclear hormone receptor family.</text>
</comment>
<dbReference type="InterPro" id="IPR049636">
    <property type="entry name" value="HNF4-like_DBD"/>
</dbReference>
<feature type="compositionally biased region" description="Low complexity" evidence="12">
    <location>
        <begin position="98"/>
        <end position="108"/>
    </location>
</feature>
<keyword evidence="5 11" id="KW-0862">Zinc</keyword>
<evidence type="ECO:0000256" key="1">
    <source>
        <dbReference type="ARBA" id="ARBA00004123"/>
    </source>
</evidence>
<keyword evidence="9 11" id="KW-0675">Receptor</keyword>
<evidence type="ECO:0000256" key="8">
    <source>
        <dbReference type="ARBA" id="ARBA00023163"/>
    </source>
</evidence>
<evidence type="ECO:0000256" key="11">
    <source>
        <dbReference type="RuleBase" id="RU004334"/>
    </source>
</evidence>
<comment type="caution">
    <text evidence="15">The sequence shown here is derived from an EMBL/GenBank/DDBJ whole genome shotgun (WGS) entry which is preliminary data.</text>
</comment>
<dbReference type="PROSITE" id="PS00031">
    <property type="entry name" value="NUCLEAR_REC_DBD_1"/>
    <property type="match status" value="1"/>
</dbReference>
<keyword evidence="10 11" id="KW-0539">Nucleus</keyword>
<dbReference type="Pfam" id="PF00104">
    <property type="entry name" value="Hormone_recep"/>
    <property type="match status" value="1"/>
</dbReference>
<dbReference type="GO" id="GO:0008270">
    <property type="term" value="F:zinc ion binding"/>
    <property type="evidence" value="ECO:0007669"/>
    <property type="project" value="UniProtKB-KW"/>
</dbReference>
<dbReference type="SMART" id="SM00430">
    <property type="entry name" value="HOLI"/>
    <property type="match status" value="1"/>
</dbReference>
<keyword evidence="4 11" id="KW-0863">Zinc-finger</keyword>
<evidence type="ECO:0000256" key="5">
    <source>
        <dbReference type="ARBA" id="ARBA00022833"/>
    </source>
</evidence>
<dbReference type="PROSITE" id="PS51843">
    <property type="entry name" value="NR_LBD"/>
    <property type="match status" value="1"/>
</dbReference>
<dbReference type="InterPro" id="IPR013088">
    <property type="entry name" value="Znf_NHR/GATA"/>
</dbReference>